<dbReference type="InterPro" id="IPR042536">
    <property type="entry name" value="TFIIIC_tauA_Sfc1"/>
</dbReference>
<evidence type="ECO:0000256" key="2">
    <source>
        <dbReference type="ARBA" id="ARBA00023125"/>
    </source>
</evidence>
<dbReference type="PANTHER" id="PTHR13230">
    <property type="entry name" value="GENERAL TRANSCRIPTION FACTOR IIIC, POLYPEPTIDE 5"/>
    <property type="match status" value="1"/>
</dbReference>
<dbReference type="GO" id="GO:0005634">
    <property type="term" value="C:nucleus"/>
    <property type="evidence" value="ECO:0007669"/>
    <property type="project" value="UniProtKB-SubCell"/>
</dbReference>
<dbReference type="GO" id="GO:0001003">
    <property type="term" value="F:RNA polymerase III type 2 promoter sequence-specific DNA binding"/>
    <property type="evidence" value="ECO:0007669"/>
    <property type="project" value="TreeGrafter"/>
</dbReference>
<dbReference type="Gene3D" id="3.30.200.160">
    <property type="entry name" value="TFIIIC, subcomplex tauA, subunit Sfc1, barrel domain"/>
    <property type="match status" value="1"/>
</dbReference>
<evidence type="ECO:0000313" key="8">
    <source>
        <dbReference type="Proteomes" id="UP000316759"/>
    </source>
</evidence>
<keyword evidence="3" id="KW-0804">Transcription</keyword>
<keyword evidence="4" id="KW-0539">Nucleus</keyword>
<feature type="domain" description="Transcription factor IIIC subunit Tfc1/Sfc1 triple barrel" evidence="6">
    <location>
        <begin position="3"/>
        <end position="56"/>
    </location>
</feature>
<keyword evidence="2" id="KW-0238">DNA-binding</keyword>
<evidence type="ECO:0000313" key="7">
    <source>
        <dbReference type="EMBL" id="TPP42958.1"/>
    </source>
</evidence>
<dbReference type="PANTHER" id="PTHR13230:SF5">
    <property type="entry name" value="GENERAL TRANSCRIPTION FACTOR 3C POLYPEPTIDE 5"/>
    <property type="match status" value="1"/>
</dbReference>
<accession>A0A504X4W9</accession>
<dbReference type="InterPro" id="IPR041499">
    <property type="entry name" value="Tfc1/Sfc1_N"/>
</dbReference>
<feature type="domain" description="Transcription factor IIIC subunit 5 HTH" evidence="5">
    <location>
        <begin position="109"/>
        <end position="260"/>
    </location>
</feature>
<dbReference type="Pfam" id="PF17682">
    <property type="entry name" value="Tau95_N"/>
    <property type="match status" value="1"/>
</dbReference>
<sequence length="418" mass="48576">MVFAKPASADGVQVTGLILRVKQMRNRRTGETKISSTIVGRVSRMYRFDAMADFQFGPFERVPTATTYSKPFSTANENNQFRVFYDDIVLREPTTQLEPFLCREAPLYLPPLLFSRADVPFLYNFAPRYRSSEYVELEENSQRLPVARKARPSHGSFVKLTQPTPPAPNPLAVERIHRIGSSAEQTCQFIRELFDQRPIWIRGALMNNLERKYRANLFKYALLVCAYYMVGGPWGRSWIRFGYDPRLMKEARFYQMIDFRIQSHVLIRKILERSCGKTGNILCDTSRRYRTNKRIRGTARWLDRSIESPDIRVTMSSDLAGNADDESEEDALADDYVEYVDPYAPAQKDFIFTADRLPTAQQTVYCVSDIDIPEVREIINEEPERDTYDPIEGWLKPGSTKRIRSLMGQYLRKWLEED</sequence>
<dbReference type="EMBL" id="SUNJ01015716">
    <property type="protein sequence ID" value="TPP42958.1"/>
    <property type="molecule type" value="Genomic_DNA"/>
</dbReference>
<dbReference type="GO" id="GO:0001002">
    <property type="term" value="F:RNA polymerase III type 1 promoter sequence-specific DNA binding"/>
    <property type="evidence" value="ECO:0007669"/>
    <property type="project" value="TreeGrafter"/>
</dbReference>
<comment type="caution">
    <text evidence="7">The sequence shown here is derived from an EMBL/GenBank/DDBJ whole genome shotgun (WGS) entry which is preliminary data.</text>
</comment>
<dbReference type="GO" id="GO:0006384">
    <property type="term" value="P:transcription initiation at RNA polymerase III promoter"/>
    <property type="evidence" value="ECO:0007669"/>
    <property type="project" value="InterPro"/>
</dbReference>
<dbReference type="InterPro" id="IPR040454">
    <property type="entry name" value="TF_IIIC_Tfc1/Sfc1"/>
</dbReference>
<keyword evidence="8" id="KW-1185">Reference proteome</keyword>
<evidence type="ECO:0000256" key="3">
    <source>
        <dbReference type="ARBA" id="ARBA00023163"/>
    </source>
</evidence>
<dbReference type="AlphaFoldDB" id="A0A504X4W9"/>
<dbReference type="Proteomes" id="UP000316759">
    <property type="component" value="Unassembled WGS sequence"/>
</dbReference>
<dbReference type="STRING" id="46835.A0A504X4W9"/>
<evidence type="ECO:0000259" key="5">
    <source>
        <dbReference type="Pfam" id="PF09734"/>
    </source>
</evidence>
<evidence type="ECO:0000256" key="1">
    <source>
        <dbReference type="ARBA" id="ARBA00004123"/>
    </source>
</evidence>
<dbReference type="InterPro" id="IPR019136">
    <property type="entry name" value="TF_IIIC_su-5_HTH"/>
</dbReference>
<dbReference type="Pfam" id="PF09734">
    <property type="entry name" value="Tau95"/>
    <property type="match status" value="1"/>
</dbReference>
<gene>
    <name evidence="7" type="ORF">FGIG_02469</name>
</gene>
<comment type="subcellular location">
    <subcellularLocation>
        <location evidence="1">Nucleus</location>
    </subcellularLocation>
</comment>
<proteinExistence type="predicted"/>
<reference evidence="7 8" key="1">
    <citation type="submission" date="2019-04" db="EMBL/GenBank/DDBJ databases">
        <title>Annotation for the trematode Fasciola gigantica.</title>
        <authorList>
            <person name="Choi Y.-J."/>
        </authorList>
    </citation>
    <scope>NUCLEOTIDE SEQUENCE [LARGE SCALE GENOMIC DNA]</scope>
    <source>
        <strain evidence="7">Uganda_cow_1</strain>
    </source>
</reference>
<dbReference type="OrthoDB" id="5598268at2759"/>
<evidence type="ECO:0000259" key="6">
    <source>
        <dbReference type="Pfam" id="PF17682"/>
    </source>
</evidence>
<evidence type="ECO:0000256" key="4">
    <source>
        <dbReference type="ARBA" id="ARBA00023242"/>
    </source>
</evidence>
<protein>
    <submittedName>
        <fullName evidence="7">General transcription factor 3C polypeptide 5</fullName>
    </submittedName>
</protein>
<name>A0A504X4W9_FASGI</name>
<organism evidence="7 8">
    <name type="scientific">Fasciola gigantica</name>
    <name type="common">Giant liver fluke</name>
    <dbReference type="NCBI Taxonomy" id="46835"/>
    <lineage>
        <taxon>Eukaryota</taxon>
        <taxon>Metazoa</taxon>
        <taxon>Spiralia</taxon>
        <taxon>Lophotrochozoa</taxon>
        <taxon>Platyhelminthes</taxon>
        <taxon>Trematoda</taxon>
        <taxon>Digenea</taxon>
        <taxon>Plagiorchiida</taxon>
        <taxon>Echinostomata</taxon>
        <taxon>Echinostomatoidea</taxon>
        <taxon>Fasciolidae</taxon>
        <taxon>Fasciola</taxon>
    </lineage>
</organism>
<dbReference type="GO" id="GO:0000127">
    <property type="term" value="C:transcription factor TFIIIC complex"/>
    <property type="evidence" value="ECO:0007669"/>
    <property type="project" value="InterPro"/>
</dbReference>